<keyword evidence="2" id="KW-0479">Metal-binding</keyword>
<dbReference type="Proteomes" id="UP000199529">
    <property type="component" value="Unassembled WGS sequence"/>
</dbReference>
<dbReference type="PANTHER" id="PTHR46696:SF4">
    <property type="entry name" value="BIOTIN BIOSYNTHESIS CYTOCHROME P450"/>
    <property type="match status" value="1"/>
</dbReference>
<reference evidence="4" key="1">
    <citation type="submission" date="2016-10" db="EMBL/GenBank/DDBJ databases">
        <authorList>
            <person name="Varghese N."/>
            <person name="Submissions S."/>
        </authorList>
    </citation>
    <scope>NUCLEOTIDE SEQUENCE [LARGE SCALE GENOMIC DNA]</scope>
    <source>
        <strain evidence="4">CGMCC 4.3530</strain>
    </source>
</reference>
<proteinExistence type="inferred from homology"/>
<dbReference type="Gene3D" id="1.10.630.10">
    <property type="entry name" value="Cytochrome P450"/>
    <property type="match status" value="1"/>
</dbReference>
<evidence type="ECO:0000313" key="3">
    <source>
        <dbReference type="EMBL" id="SDX39214.1"/>
    </source>
</evidence>
<keyword evidence="2" id="KW-0349">Heme</keyword>
<accession>A0A1H3BCU6</accession>
<dbReference type="PRINTS" id="PR00359">
    <property type="entry name" value="BP450"/>
</dbReference>
<gene>
    <name evidence="3" type="ORF">SAMN05216215_1010133</name>
</gene>
<dbReference type="PROSITE" id="PS00086">
    <property type="entry name" value="CYTOCHROME_P450"/>
    <property type="match status" value="1"/>
</dbReference>
<dbReference type="Pfam" id="PF00067">
    <property type="entry name" value="p450"/>
    <property type="match status" value="1"/>
</dbReference>
<dbReference type="PANTHER" id="PTHR46696">
    <property type="entry name" value="P450, PUTATIVE (EUROFUNG)-RELATED"/>
    <property type="match status" value="1"/>
</dbReference>
<dbReference type="OrthoDB" id="502624at2"/>
<dbReference type="SUPFAM" id="SSF48264">
    <property type="entry name" value="Cytochrome P450"/>
    <property type="match status" value="1"/>
</dbReference>
<dbReference type="GO" id="GO:0006707">
    <property type="term" value="P:cholesterol catabolic process"/>
    <property type="evidence" value="ECO:0007669"/>
    <property type="project" value="TreeGrafter"/>
</dbReference>
<evidence type="ECO:0000256" key="1">
    <source>
        <dbReference type="ARBA" id="ARBA00010617"/>
    </source>
</evidence>
<dbReference type="GO" id="GO:0036199">
    <property type="term" value="F:cholest-4-en-3-one 26-monooxygenase activity"/>
    <property type="evidence" value="ECO:0007669"/>
    <property type="project" value="TreeGrafter"/>
</dbReference>
<dbReference type="GO" id="GO:0005506">
    <property type="term" value="F:iron ion binding"/>
    <property type="evidence" value="ECO:0007669"/>
    <property type="project" value="InterPro"/>
</dbReference>
<dbReference type="InterPro" id="IPR036396">
    <property type="entry name" value="Cyt_P450_sf"/>
</dbReference>
<dbReference type="STRING" id="418495.SAMN05216215_1010133"/>
<evidence type="ECO:0000313" key="4">
    <source>
        <dbReference type="Proteomes" id="UP000199529"/>
    </source>
</evidence>
<dbReference type="EMBL" id="FNOK01000010">
    <property type="protein sequence ID" value="SDX39214.1"/>
    <property type="molecule type" value="Genomic_DNA"/>
</dbReference>
<evidence type="ECO:0000256" key="2">
    <source>
        <dbReference type="RuleBase" id="RU000461"/>
    </source>
</evidence>
<dbReference type="CDD" id="cd11033">
    <property type="entry name" value="CYP142-like"/>
    <property type="match status" value="1"/>
</dbReference>
<keyword evidence="4" id="KW-1185">Reference proteome</keyword>
<dbReference type="GO" id="GO:0020037">
    <property type="term" value="F:heme binding"/>
    <property type="evidence" value="ECO:0007669"/>
    <property type="project" value="InterPro"/>
</dbReference>
<dbReference type="InterPro" id="IPR002397">
    <property type="entry name" value="Cyt_P450_B"/>
</dbReference>
<dbReference type="AlphaFoldDB" id="A0A1H3BCU6"/>
<dbReference type="GO" id="GO:0008395">
    <property type="term" value="F:steroid hydroxylase activity"/>
    <property type="evidence" value="ECO:0007669"/>
    <property type="project" value="TreeGrafter"/>
</dbReference>
<sequence length="412" mass="46331">MRITAPDSAESVPLDEIDLYAPERYRDGSQHAAWQTLRRQAPVWWHERPGQPGFWSVTRYADCERVLKEHRTFSSASGTVLGSIETGDPAGGRTISLMDPPEHTGLRTASMRSFSHSVLRGRTDRIQEQVRRLVQPCLDGEQDFAHLMRRLPMAITGELIGIPEEHWDPIAFWTAAGISPEDPAFAVGPTTAHTLRRAHHELFARFSELIAHRRRHPGTDLISALLELRPDGRRMEDGDVLLNCYSFMAGANSTTPHVAGQTLLALIEHPSWWEWLREDPERTTAVVEEGVRWTATPHHLVRRALRDTEISGVRISAGDWVCAWVGSAHRDEAVFDDPYRLDPQRPPNQHIGFGIGPHYCIGAPLSRIALRALFEELVSKFEQIELAGPVTHLTSNWVNGLSSMPVLGKPRR</sequence>
<keyword evidence="2" id="KW-0503">Monooxygenase</keyword>
<keyword evidence="2" id="KW-0560">Oxidoreductase</keyword>
<name>A0A1H3BCU6_9PSEU</name>
<comment type="similarity">
    <text evidence="1 2">Belongs to the cytochrome P450 family.</text>
</comment>
<keyword evidence="2" id="KW-0408">Iron</keyword>
<organism evidence="3 4">
    <name type="scientific">Saccharopolyspora shandongensis</name>
    <dbReference type="NCBI Taxonomy" id="418495"/>
    <lineage>
        <taxon>Bacteria</taxon>
        <taxon>Bacillati</taxon>
        <taxon>Actinomycetota</taxon>
        <taxon>Actinomycetes</taxon>
        <taxon>Pseudonocardiales</taxon>
        <taxon>Pseudonocardiaceae</taxon>
        <taxon>Saccharopolyspora</taxon>
    </lineage>
</organism>
<dbReference type="InterPro" id="IPR001128">
    <property type="entry name" value="Cyt_P450"/>
</dbReference>
<dbReference type="InterPro" id="IPR017972">
    <property type="entry name" value="Cyt_P450_CS"/>
</dbReference>
<dbReference type="RefSeq" id="WP_093265442.1">
    <property type="nucleotide sequence ID" value="NZ_FNOK01000010.1"/>
</dbReference>
<protein>
    <submittedName>
        <fullName evidence="3">Cytochrome P450</fullName>
    </submittedName>
</protein>